<gene>
    <name evidence="1" type="ORF">METZ01_LOCUS467465</name>
</gene>
<name>A0A383B3Y5_9ZZZZ</name>
<organism evidence="1">
    <name type="scientific">marine metagenome</name>
    <dbReference type="NCBI Taxonomy" id="408172"/>
    <lineage>
        <taxon>unclassified sequences</taxon>
        <taxon>metagenomes</taxon>
        <taxon>ecological metagenomes</taxon>
    </lineage>
</organism>
<evidence type="ECO:0000313" key="1">
    <source>
        <dbReference type="EMBL" id="SVE14611.1"/>
    </source>
</evidence>
<accession>A0A383B3Y5</accession>
<dbReference type="AlphaFoldDB" id="A0A383B3Y5"/>
<protein>
    <submittedName>
        <fullName evidence="1">Uncharacterized protein</fullName>
    </submittedName>
</protein>
<sequence length="39" mass="4438">IDSPPKSVLRGHFDRLTVEVKKPTFLGLNPAYNRISHAY</sequence>
<dbReference type="EMBL" id="UINC01197233">
    <property type="protein sequence ID" value="SVE14611.1"/>
    <property type="molecule type" value="Genomic_DNA"/>
</dbReference>
<feature type="non-terminal residue" evidence="1">
    <location>
        <position position="1"/>
    </location>
</feature>
<proteinExistence type="predicted"/>
<reference evidence="1" key="1">
    <citation type="submission" date="2018-05" db="EMBL/GenBank/DDBJ databases">
        <authorList>
            <person name="Lanie J.A."/>
            <person name="Ng W.-L."/>
            <person name="Kazmierczak K.M."/>
            <person name="Andrzejewski T.M."/>
            <person name="Davidsen T.M."/>
            <person name="Wayne K.J."/>
            <person name="Tettelin H."/>
            <person name="Glass J.I."/>
            <person name="Rusch D."/>
            <person name="Podicherti R."/>
            <person name="Tsui H.-C.T."/>
            <person name="Winkler M.E."/>
        </authorList>
    </citation>
    <scope>NUCLEOTIDE SEQUENCE</scope>
</reference>